<evidence type="ECO:0000256" key="1">
    <source>
        <dbReference type="SAM" id="SignalP"/>
    </source>
</evidence>
<gene>
    <name evidence="2" type="ORF">PAERUG_P19_London_7_VIM_2_05_10_01239</name>
</gene>
<sequence length="256" mass="28584">MLRPALPAVLCLYCLLLVLPARAALDDQQRALQQLQVQACRAVGSLLLLRGEGFQEQHAAQLEKDLASLDRALAAAPEGVLLRQDEKTLVARIREGAAYGPREEDLPWRYPQQLSRALRDFLNLVERQVPPPPPGQPLPLWQLPVRVEYLSLQYLARAYLGGLETAREQPRDYLGQDESVLVPLIDRRIALLVAQSANPAGLKKLENRWEYLSQALRDLNSKSSALVSASGRPWAPIIVDRHARALSESLMRLSAE</sequence>
<feature type="chain" id="PRO_5015027720" description="Secreted protein" evidence="1">
    <location>
        <begin position="24"/>
        <end position="256"/>
    </location>
</feature>
<name>A0A069QHK3_PSEAI</name>
<proteinExistence type="predicted"/>
<organism evidence="2 3">
    <name type="scientific">Pseudomonas aeruginosa</name>
    <dbReference type="NCBI Taxonomy" id="287"/>
    <lineage>
        <taxon>Bacteria</taxon>
        <taxon>Pseudomonadati</taxon>
        <taxon>Pseudomonadota</taxon>
        <taxon>Gammaproteobacteria</taxon>
        <taxon>Pseudomonadales</taxon>
        <taxon>Pseudomonadaceae</taxon>
        <taxon>Pseudomonas</taxon>
    </lineage>
</organism>
<evidence type="ECO:0000313" key="3">
    <source>
        <dbReference type="Proteomes" id="UP000045039"/>
    </source>
</evidence>
<dbReference type="eggNOG" id="ENOG5030594">
    <property type="taxonomic scope" value="Bacteria"/>
</dbReference>
<dbReference type="AlphaFoldDB" id="A0A069QHK3"/>
<dbReference type="RefSeq" id="WP_003107718.1">
    <property type="nucleotide sequence ID" value="NZ_AP031604.1"/>
</dbReference>
<reference evidence="3" key="1">
    <citation type="submission" date="2015-06" db="EMBL/GenBank/DDBJ databases">
        <authorList>
            <person name="Radhakrishnan Rajesh"/>
            <person name="Underwood Anthony"/>
            <person name="Al-Shahib Ali"/>
        </authorList>
    </citation>
    <scope>NUCLEOTIDE SEQUENCE [LARGE SCALE GENOMIC DNA]</scope>
    <source>
        <strain evidence="3">P19_London_7_VIM_2_05_10</strain>
    </source>
</reference>
<accession>A0A1S1BWJ1</accession>
<accession>A0A069QHK3</accession>
<comment type="caution">
    <text evidence="2">The sequence shown here is derived from an EMBL/GenBank/DDBJ whole genome shotgun (WGS) entry which is preliminary data.</text>
</comment>
<evidence type="ECO:0008006" key="4">
    <source>
        <dbReference type="Google" id="ProtNLM"/>
    </source>
</evidence>
<dbReference type="EMBL" id="CVVU01000055">
    <property type="protein sequence ID" value="CRO27679.1"/>
    <property type="molecule type" value="Genomic_DNA"/>
</dbReference>
<evidence type="ECO:0000313" key="2">
    <source>
        <dbReference type="EMBL" id="CRO27679.1"/>
    </source>
</evidence>
<dbReference type="Proteomes" id="UP000045039">
    <property type="component" value="Unassembled WGS sequence"/>
</dbReference>
<protein>
    <recommendedName>
        <fullName evidence="4">Secreted protein</fullName>
    </recommendedName>
</protein>
<feature type="signal peptide" evidence="1">
    <location>
        <begin position="1"/>
        <end position="23"/>
    </location>
</feature>
<keyword evidence="1" id="KW-0732">Signal</keyword>